<keyword evidence="2 5" id="KW-0812">Transmembrane</keyword>
<comment type="subcellular location">
    <subcellularLocation>
        <location evidence="1">Membrane</location>
        <topology evidence="1">Multi-pass membrane protein</topology>
    </subcellularLocation>
</comment>
<evidence type="ECO:0000256" key="4">
    <source>
        <dbReference type="ARBA" id="ARBA00023136"/>
    </source>
</evidence>
<evidence type="ECO:0000256" key="5">
    <source>
        <dbReference type="SAM" id="Phobius"/>
    </source>
</evidence>
<evidence type="ECO:0000256" key="2">
    <source>
        <dbReference type="ARBA" id="ARBA00022692"/>
    </source>
</evidence>
<dbReference type="Proteomes" id="UP001311799">
    <property type="component" value="Unassembled WGS sequence"/>
</dbReference>
<name>A0AAV9XWY0_9CRYT</name>
<proteinExistence type="predicted"/>
<feature type="transmembrane region" description="Helical" evidence="5">
    <location>
        <begin position="81"/>
        <end position="105"/>
    </location>
</feature>
<evidence type="ECO:0000256" key="1">
    <source>
        <dbReference type="ARBA" id="ARBA00004141"/>
    </source>
</evidence>
<dbReference type="PANTHER" id="PTHR38483:SF1">
    <property type="entry name" value="ION TRANSPORT DOMAIN-CONTAINING PROTEIN"/>
    <property type="match status" value="1"/>
</dbReference>
<keyword evidence="3 5" id="KW-1133">Transmembrane helix</keyword>
<dbReference type="GO" id="GO:0016020">
    <property type="term" value="C:membrane"/>
    <property type="evidence" value="ECO:0007669"/>
    <property type="project" value="UniProtKB-SubCell"/>
</dbReference>
<organism evidence="6 7">
    <name type="scientific">Cryptosporidium xiaoi</name>
    <dbReference type="NCBI Taxonomy" id="659607"/>
    <lineage>
        <taxon>Eukaryota</taxon>
        <taxon>Sar</taxon>
        <taxon>Alveolata</taxon>
        <taxon>Apicomplexa</taxon>
        <taxon>Conoidasida</taxon>
        <taxon>Coccidia</taxon>
        <taxon>Eucoccidiorida</taxon>
        <taxon>Eimeriorina</taxon>
        <taxon>Cryptosporidiidae</taxon>
        <taxon>Cryptosporidium</taxon>
    </lineage>
</organism>
<protein>
    <recommendedName>
        <fullName evidence="8">Ion transport domain-containing protein</fullName>
    </recommendedName>
</protein>
<evidence type="ECO:0000256" key="3">
    <source>
        <dbReference type="ARBA" id="ARBA00022989"/>
    </source>
</evidence>
<accession>A0AAV9XWY0</accession>
<feature type="transmembrane region" description="Helical" evidence="5">
    <location>
        <begin position="57"/>
        <end position="75"/>
    </location>
</feature>
<dbReference type="AlphaFoldDB" id="A0AAV9XWY0"/>
<dbReference type="PANTHER" id="PTHR38483">
    <property type="entry name" value="CHROMOSOME 1, WHOLE GENOME SHOTGUN SEQUENCE"/>
    <property type="match status" value="1"/>
</dbReference>
<reference evidence="6 7" key="1">
    <citation type="submission" date="2023-10" db="EMBL/GenBank/DDBJ databases">
        <title>Comparative genomics analysis reveals potential genetic determinants of host preference in Cryptosporidium xiaoi.</title>
        <authorList>
            <person name="Xiao L."/>
            <person name="Li J."/>
        </authorList>
    </citation>
    <scope>NUCLEOTIDE SEQUENCE [LARGE SCALE GENOMIC DNA]</scope>
    <source>
        <strain evidence="6 7">52996</strain>
    </source>
</reference>
<comment type="caution">
    <text evidence="6">The sequence shown here is derived from an EMBL/GenBank/DDBJ whole genome shotgun (WGS) entry which is preliminary data.</text>
</comment>
<gene>
    <name evidence="6" type="ORF">RS030_71067</name>
</gene>
<sequence>MEMHRYSVGLSSSEFQSLEINRSVRDHNFSLLSPTLTCEEKAITIVKRLYYSEFSKYLYFAISLLNVLVLCIGIFRHQSGSAICILLETFITLTLVFEVLIKLFLMRRIFFNSLNNVFDFVVATTCLILLFLNGDIYRLFVDNDIEHLENNQIVTDIFEQILTSSRFFLQMLRVLTISRMKGKTESVEGTINFDQINNFESSINFANRNDIV</sequence>
<dbReference type="Gene3D" id="1.20.120.350">
    <property type="entry name" value="Voltage-gated potassium channels. Chain C"/>
    <property type="match status" value="1"/>
</dbReference>
<dbReference type="EMBL" id="JAWDEY010000035">
    <property type="protein sequence ID" value="KAK6588035.1"/>
    <property type="molecule type" value="Genomic_DNA"/>
</dbReference>
<evidence type="ECO:0000313" key="6">
    <source>
        <dbReference type="EMBL" id="KAK6588035.1"/>
    </source>
</evidence>
<evidence type="ECO:0000313" key="7">
    <source>
        <dbReference type="Proteomes" id="UP001311799"/>
    </source>
</evidence>
<dbReference type="InterPro" id="IPR027359">
    <property type="entry name" value="Volt_channel_dom_sf"/>
</dbReference>
<keyword evidence="7" id="KW-1185">Reference proteome</keyword>
<keyword evidence="4 5" id="KW-0472">Membrane</keyword>
<feature type="transmembrane region" description="Helical" evidence="5">
    <location>
        <begin position="117"/>
        <end position="137"/>
    </location>
</feature>
<evidence type="ECO:0008006" key="8">
    <source>
        <dbReference type="Google" id="ProtNLM"/>
    </source>
</evidence>